<dbReference type="eggNOG" id="COG4219">
    <property type="taxonomic scope" value="Bacteria"/>
</dbReference>
<dbReference type="GO" id="GO:0007156">
    <property type="term" value="P:homophilic cell adhesion via plasma membrane adhesion molecules"/>
    <property type="evidence" value="ECO:0007669"/>
    <property type="project" value="InterPro"/>
</dbReference>
<organism evidence="4">
    <name type="scientific">Solibacter usitatus (strain Ellin6076)</name>
    <dbReference type="NCBI Taxonomy" id="234267"/>
    <lineage>
        <taxon>Bacteria</taxon>
        <taxon>Pseudomonadati</taxon>
        <taxon>Acidobacteriota</taxon>
        <taxon>Terriglobia</taxon>
        <taxon>Bryobacterales</taxon>
        <taxon>Solibacteraceae</taxon>
        <taxon>Candidatus Solibacter</taxon>
    </lineage>
</organism>
<name>Q028Q1_SOLUE</name>
<dbReference type="GO" id="GO:0016020">
    <property type="term" value="C:membrane"/>
    <property type="evidence" value="ECO:0007669"/>
    <property type="project" value="InterPro"/>
</dbReference>
<dbReference type="Pfam" id="PF20094">
    <property type="entry name" value="GWxTD_dom"/>
    <property type="match status" value="1"/>
</dbReference>
<protein>
    <recommendedName>
        <fullName evidence="3">Cadherin domain-containing protein</fullName>
    </recommendedName>
</protein>
<feature type="chain" id="PRO_5004163768" description="Cadherin domain-containing protein" evidence="2">
    <location>
        <begin position="24"/>
        <end position="556"/>
    </location>
</feature>
<feature type="domain" description="Cadherin" evidence="3">
    <location>
        <begin position="474"/>
        <end position="556"/>
    </location>
</feature>
<feature type="signal peptide" evidence="2">
    <location>
        <begin position="1"/>
        <end position="23"/>
    </location>
</feature>
<evidence type="ECO:0000256" key="2">
    <source>
        <dbReference type="SAM" id="SignalP"/>
    </source>
</evidence>
<reference evidence="4" key="1">
    <citation type="submission" date="2006-10" db="EMBL/GenBank/DDBJ databases">
        <title>Complete sequence of Solibacter usitatus Ellin6076.</title>
        <authorList>
            <consortium name="US DOE Joint Genome Institute"/>
            <person name="Copeland A."/>
            <person name="Lucas S."/>
            <person name="Lapidus A."/>
            <person name="Barry K."/>
            <person name="Detter J.C."/>
            <person name="Glavina del Rio T."/>
            <person name="Hammon N."/>
            <person name="Israni S."/>
            <person name="Dalin E."/>
            <person name="Tice H."/>
            <person name="Pitluck S."/>
            <person name="Thompson L.S."/>
            <person name="Brettin T."/>
            <person name="Bruce D."/>
            <person name="Han C."/>
            <person name="Tapia R."/>
            <person name="Gilna P."/>
            <person name="Schmutz J."/>
            <person name="Larimer F."/>
            <person name="Land M."/>
            <person name="Hauser L."/>
            <person name="Kyrpides N."/>
            <person name="Mikhailova N."/>
            <person name="Janssen P.H."/>
            <person name="Kuske C.R."/>
            <person name="Richardson P."/>
        </authorList>
    </citation>
    <scope>NUCLEOTIDE SEQUENCE</scope>
    <source>
        <strain evidence="4">Ellin6076</strain>
    </source>
</reference>
<dbReference type="HOGENOM" id="CLU_445353_0_0_0"/>
<accession>Q028Q1</accession>
<feature type="region of interest" description="Disordered" evidence="1">
    <location>
        <begin position="146"/>
        <end position="173"/>
    </location>
</feature>
<sequence length="556" mass="63196" precursor="true">MNATRLSISCLSLSCILGMYAVAQDKKKADSTQRETVARPMTEKERRKKEEKLRKELETPYRKWLNEDVAYIISDEERAAFKRLQTDEEREQFIEQFWLRRDPTPDTVENEFKEEHYRRIAYANENFASGIPGWKADRGRIYITYGPPDEKETHPSGGTYERPSEEGGGTTSTFPFEQWRYRYIEGVGSDIIIEFVDPTMSGEYRMTMDPSEKDALLYVPGAGLTMMEQMGMSSKTDRFNRTDGTHLGVPFGAQTEKMNEFNRLEQFAKLQRPPAVKFKDLEAAVNSRISYNILPMKVRSDFFPLTDATVLTYVTLQFDNKDLQFRAKDGVQKASVNIFGKVSTMTRRIVTNFEDTVEVTSPPEYLQQTAQRKSVYNKSVPLAPGTYRLNVVAKDVVGGNLNSYEVALVVPRMDAEKLSASNIVLADMIEHVPTKSIGMGQFVIGDSKVRPRVDDIFKREEKMGIYFKIYNFGSDGDSRVPEGEVTYEVTKNGTNEKIFEMSEDVAKVPGASTNQVTIEKLLPLKDLAPGSYTLKVKITDKNRKQVLTPSAQFTVT</sequence>
<proteinExistence type="predicted"/>
<evidence type="ECO:0000256" key="1">
    <source>
        <dbReference type="SAM" id="MobiDB-lite"/>
    </source>
</evidence>
<dbReference type="InParanoid" id="Q028Q1"/>
<dbReference type="GO" id="GO:0005509">
    <property type="term" value="F:calcium ion binding"/>
    <property type="evidence" value="ECO:0007669"/>
    <property type="project" value="InterPro"/>
</dbReference>
<dbReference type="AlphaFoldDB" id="Q028Q1"/>
<keyword evidence="2" id="KW-0732">Signal</keyword>
<dbReference type="KEGG" id="sus:Acid_1509"/>
<dbReference type="EMBL" id="CP000473">
    <property type="protein sequence ID" value="ABJ82501.1"/>
    <property type="molecule type" value="Genomic_DNA"/>
</dbReference>
<dbReference type="STRING" id="234267.Acid_1509"/>
<dbReference type="InterPro" id="IPR002126">
    <property type="entry name" value="Cadherin-like_dom"/>
</dbReference>
<evidence type="ECO:0000313" key="4">
    <source>
        <dbReference type="EMBL" id="ABJ82501.1"/>
    </source>
</evidence>
<gene>
    <name evidence="4" type="ordered locus">Acid_1509</name>
</gene>
<dbReference type="PROSITE" id="PS50268">
    <property type="entry name" value="CADHERIN_2"/>
    <property type="match status" value="1"/>
</dbReference>
<dbReference type="InterPro" id="IPR030959">
    <property type="entry name" value="GWxTD_dom"/>
</dbReference>
<feature type="region of interest" description="Disordered" evidence="1">
    <location>
        <begin position="28"/>
        <end position="52"/>
    </location>
</feature>
<dbReference type="NCBIfam" id="TIGR04514">
    <property type="entry name" value="GWxTD_dom"/>
    <property type="match status" value="1"/>
</dbReference>
<evidence type="ECO:0000259" key="3">
    <source>
        <dbReference type="PROSITE" id="PS50268"/>
    </source>
</evidence>
<dbReference type="OrthoDB" id="101347at2"/>